<evidence type="ECO:0000313" key="8">
    <source>
        <dbReference type="Proteomes" id="UP000324351"/>
    </source>
</evidence>
<keyword evidence="3" id="KW-0233">DNA recombination</keyword>
<dbReference type="EMBL" id="VUJW01000018">
    <property type="protein sequence ID" value="KAA1423196.1"/>
    <property type="molecule type" value="Genomic_DNA"/>
</dbReference>
<comment type="caution">
    <text evidence="7">The sequence shown here is derived from an EMBL/GenBank/DDBJ whole genome shotgun (WGS) entry which is preliminary data.</text>
</comment>
<keyword evidence="2 4" id="KW-0238">DNA-binding</keyword>
<dbReference type="GO" id="GO:0015074">
    <property type="term" value="P:DNA integration"/>
    <property type="evidence" value="ECO:0007669"/>
    <property type="project" value="InterPro"/>
</dbReference>
<evidence type="ECO:0000259" key="5">
    <source>
        <dbReference type="PROSITE" id="PS51898"/>
    </source>
</evidence>
<dbReference type="PANTHER" id="PTHR30349">
    <property type="entry name" value="PHAGE INTEGRASE-RELATED"/>
    <property type="match status" value="1"/>
</dbReference>
<evidence type="ECO:0000256" key="2">
    <source>
        <dbReference type="ARBA" id="ARBA00023125"/>
    </source>
</evidence>
<evidence type="ECO:0000259" key="6">
    <source>
        <dbReference type="PROSITE" id="PS51900"/>
    </source>
</evidence>
<dbReference type="InterPro" id="IPR013762">
    <property type="entry name" value="Integrase-like_cat_sf"/>
</dbReference>
<dbReference type="Gene3D" id="1.10.150.130">
    <property type="match status" value="1"/>
</dbReference>
<reference evidence="7 8" key="1">
    <citation type="submission" date="2019-09" db="EMBL/GenBank/DDBJ databases">
        <title>Nocardioides panacisoli sp. nov., isolated from the soil of a ginseng field.</title>
        <authorList>
            <person name="Cho C."/>
        </authorList>
    </citation>
    <scope>NUCLEOTIDE SEQUENCE [LARGE SCALE GENOMIC DNA]</scope>
    <source>
        <strain evidence="7 8">BN140041</strain>
    </source>
</reference>
<dbReference type="InterPro" id="IPR044068">
    <property type="entry name" value="CB"/>
</dbReference>
<dbReference type="InterPro" id="IPR053876">
    <property type="entry name" value="Phage_int_M"/>
</dbReference>
<keyword evidence="8" id="KW-1185">Reference proteome</keyword>
<sequence>MREAKAWVRRNDRTKDLHPSKQKWEVLWTDPEQAYKKRTKGGFSSKAAARAWADDFLDRVRNGRYTDPARAEVTFRTLAEEWLAAQHFDRRHTANGYRRIVEGNNDLMETFGNTPIGEVTYSAILRYIKDSASRLAAQTVRHRFYVLRTVLDYAVYNRRLAVNPARSVAPRTLPSVKRMKAHEEKRYPLTLGETERIIAAMPYPHNVFTRLVADSWMRPEEATGLRLRDVDLDDGVVRLRSVIVEIQGELFREEATKTAHSSRDIDLESRTITDLVAYVEQHRKRAARWFAEHPEHVHPGDDLPLFVGSAVGGAHDRALVDRLDYSKPLRYSSLNGRIWRNALKEAGVPHIRFYELRHAGISRHVDRIGQGGALTLKEIQERAGHGSATMTLDRYARSAKPDRAARRRALDAAVATEEANVVQLAERMAR</sequence>
<dbReference type="Proteomes" id="UP000324351">
    <property type="component" value="Unassembled WGS sequence"/>
</dbReference>
<dbReference type="Pfam" id="PF22022">
    <property type="entry name" value="Phage_int_M"/>
    <property type="match status" value="1"/>
</dbReference>
<evidence type="ECO:0000256" key="1">
    <source>
        <dbReference type="ARBA" id="ARBA00008857"/>
    </source>
</evidence>
<accession>A0A5B1LRQ7</accession>
<dbReference type="InterPro" id="IPR050090">
    <property type="entry name" value="Tyrosine_recombinase_XerCD"/>
</dbReference>
<feature type="domain" description="Tyr recombinase" evidence="5">
    <location>
        <begin position="184"/>
        <end position="411"/>
    </location>
</feature>
<gene>
    <name evidence="7" type="ORF">F0U47_20175</name>
</gene>
<dbReference type="GO" id="GO:0006310">
    <property type="term" value="P:DNA recombination"/>
    <property type="evidence" value="ECO:0007669"/>
    <property type="project" value="UniProtKB-KW"/>
</dbReference>
<dbReference type="PANTHER" id="PTHR30349:SF64">
    <property type="entry name" value="PROPHAGE INTEGRASE INTD-RELATED"/>
    <property type="match status" value="1"/>
</dbReference>
<evidence type="ECO:0000313" key="7">
    <source>
        <dbReference type="EMBL" id="KAA1423196.1"/>
    </source>
</evidence>
<dbReference type="InterPro" id="IPR002104">
    <property type="entry name" value="Integrase_catalytic"/>
</dbReference>
<protein>
    <submittedName>
        <fullName evidence="7">Tyrosine-type recombinase/integrase</fullName>
    </submittedName>
</protein>
<dbReference type="PROSITE" id="PS51900">
    <property type="entry name" value="CB"/>
    <property type="match status" value="1"/>
</dbReference>
<organism evidence="7 8">
    <name type="scientific">Nocardioides antri</name>
    <dbReference type="NCBI Taxonomy" id="2607659"/>
    <lineage>
        <taxon>Bacteria</taxon>
        <taxon>Bacillati</taxon>
        <taxon>Actinomycetota</taxon>
        <taxon>Actinomycetes</taxon>
        <taxon>Propionibacteriales</taxon>
        <taxon>Nocardioidaceae</taxon>
        <taxon>Nocardioides</taxon>
    </lineage>
</organism>
<dbReference type="Pfam" id="PF00589">
    <property type="entry name" value="Phage_integrase"/>
    <property type="match status" value="1"/>
</dbReference>
<dbReference type="InterPro" id="IPR010998">
    <property type="entry name" value="Integrase_recombinase_N"/>
</dbReference>
<dbReference type="InterPro" id="IPR011010">
    <property type="entry name" value="DNA_brk_join_enz"/>
</dbReference>
<name>A0A5B1LRQ7_9ACTN</name>
<comment type="similarity">
    <text evidence="1">Belongs to the 'phage' integrase family.</text>
</comment>
<reference evidence="7 8" key="2">
    <citation type="submission" date="2019-09" db="EMBL/GenBank/DDBJ databases">
        <authorList>
            <person name="Jin C."/>
        </authorList>
    </citation>
    <scope>NUCLEOTIDE SEQUENCE [LARGE SCALE GENOMIC DNA]</scope>
    <source>
        <strain evidence="7 8">BN140041</strain>
    </source>
</reference>
<dbReference type="SUPFAM" id="SSF56349">
    <property type="entry name" value="DNA breaking-rejoining enzymes"/>
    <property type="match status" value="1"/>
</dbReference>
<dbReference type="RefSeq" id="WP_149752294.1">
    <property type="nucleotide sequence ID" value="NZ_VUJW01000018.1"/>
</dbReference>
<dbReference type="GO" id="GO:0003677">
    <property type="term" value="F:DNA binding"/>
    <property type="evidence" value="ECO:0007669"/>
    <property type="project" value="UniProtKB-UniRule"/>
</dbReference>
<evidence type="ECO:0000256" key="4">
    <source>
        <dbReference type="PROSITE-ProRule" id="PRU01248"/>
    </source>
</evidence>
<dbReference type="PROSITE" id="PS51898">
    <property type="entry name" value="TYR_RECOMBINASE"/>
    <property type="match status" value="1"/>
</dbReference>
<evidence type="ECO:0000256" key="3">
    <source>
        <dbReference type="ARBA" id="ARBA00023172"/>
    </source>
</evidence>
<feature type="domain" description="Core-binding (CB)" evidence="6">
    <location>
        <begin position="73"/>
        <end position="155"/>
    </location>
</feature>
<proteinExistence type="inferred from homology"/>
<dbReference type="Gene3D" id="1.10.443.10">
    <property type="entry name" value="Intergrase catalytic core"/>
    <property type="match status" value="1"/>
</dbReference>
<dbReference type="AlphaFoldDB" id="A0A5B1LRQ7"/>